<dbReference type="Proteomes" id="UP000562027">
    <property type="component" value="Unassembled WGS sequence"/>
</dbReference>
<feature type="domain" description="TniQ" evidence="2">
    <location>
        <begin position="7"/>
        <end position="139"/>
    </location>
</feature>
<reference evidence="3 4" key="1">
    <citation type="submission" date="2020-08" db="EMBL/GenBank/DDBJ databases">
        <title>Functional genomics of gut bacteria from endangered species of beetles.</title>
        <authorList>
            <person name="Carlos-Shanley C."/>
        </authorList>
    </citation>
    <scope>NUCLEOTIDE SEQUENCE [LARGE SCALE GENOMIC DNA]</scope>
    <source>
        <strain evidence="3 4">S00239</strain>
    </source>
</reference>
<proteinExistence type="predicted"/>
<keyword evidence="4" id="KW-1185">Reference proteome</keyword>
<gene>
    <name evidence="3" type="ORF">HNP55_001711</name>
</gene>
<evidence type="ECO:0000259" key="2">
    <source>
        <dbReference type="Pfam" id="PF06527"/>
    </source>
</evidence>
<sequence>MKEWPIQEDEFLKGYRGRIALYNDCSTVADIHRKLMKRLGLKGEPKHHCFLENVASALETSPRNVLDRHTLWPLLAPFIENLSDSTNQMKIFASSTIGAGLRLCPECVEADLQRLFFSYWRRSHQTPGQLSCAEHGCHLLRYEESTLCLEQPANVLTQSHPVPTELAIASTENWRIRLALGIAARIMEKQIALDRRQCSRAISTQAERIGLNPSAPRGAYALSRLAEDCFSLDWISEAMPMSRLKSGSIFNFVTGAFYDQGPRTSAMSIAICAAMVFDDVPTAMRALGTRTPTKSIQDGSLDFDSGPGSAGPPA</sequence>
<feature type="region of interest" description="Disordered" evidence="1">
    <location>
        <begin position="290"/>
        <end position="314"/>
    </location>
</feature>
<dbReference type="Pfam" id="PF06527">
    <property type="entry name" value="TniQ"/>
    <property type="match status" value="1"/>
</dbReference>
<comment type="caution">
    <text evidence="3">The sequence shown here is derived from an EMBL/GenBank/DDBJ whole genome shotgun (WGS) entry which is preliminary data.</text>
</comment>
<accession>A0A840L943</accession>
<protein>
    <recommendedName>
        <fullName evidence="2">TniQ domain-containing protein</fullName>
    </recommendedName>
</protein>
<evidence type="ECO:0000313" key="3">
    <source>
        <dbReference type="EMBL" id="MBB4843192.1"/>
    </source>
</evidence>
<dbReference type="AlphaFoldDB" id="A0A840L943"/>
<dbReference type="RefSeq" id="WP_184298236.1">
    <property type="nucleotide sequence ID" value="NZ_JACHLP010000003.1"/>
</dbReference>
<dbReference type="EMBL" id="JACHLP010000003">
    <property type="protein sequence ID" value="MBB4843192.1"/>
    <property type="molecule type" value="Genomic_DNA"/>
</dbReference>
<organism evidence="3 4">
    <name type="scientific">Roseateles oligotrophus</name>
    <dbReference type="NCBI Taxonomy" id="1769250"/>
    <lineage>
        <taxon>Bacteria</taxon>
        <taxon>Pseudomonadati</taxon>
        <taxon>Pseudomonadota</taxon>
        <taxon>Betaproteobacteria</taxon>
        <taxon>Burkholderiales</taxon>
        <taxon>Sphaerotilaceae</taxon>
        <taxon>Roseateles</taxon>
    </lineage>
</organism>
<dbReference type="InterPro" id="IPR009492">
    <property type="entry name" value="TniQ"/>
</dbReference>
<evidence type="ECO:0000313" key="4">
    <source>
        <dbReference type="Proteomes" id="UP000562027"/>
    </source>
</evidence>
<evidence type="ECO:0000256" key="1">
    <source>
        <dbReference type="SAM" id="MobiDB-lite"/>
    </source>
</evidence>
<name>A0A840L943_9BURK</name>